<dbReference type="FunFam" id="2.30.29.30:FF:000286">
    <property type="entry name" value="PH-protein kinase domain containing protein"/>
    <property type="match status" value="1"/>
</dbReference>
<feature type="compositionally biased region" description="Basic and acidic residues" evidence="2">
    <location>
        <begin position="694"/>
        <end position="711"/>
    </location>
</feature>
<feature type="coiled-coil region" evidence="1">
    <location>
        <begin position="803"/>
        <end position="1134"/>
    </location>
</feature>
<feature type="compositionally biased region" description="Polar residues" evidence="2">
    <location>
        <begin position="1387"/>
        <end position="1405"/>
    </location>
</feature>
<protein>
    <recommendedName>
        <fullName evidence="3">PH domain-containing protein</fullName>
    </recommendedName>
</protein>
<dbReference type="SMART" id="SM00233">
    <property type="entry name" value="PH"/>
    <property type="match status" value="2"/>
</dbReference>
<dbReference type="InterPro" id="IPR052223">
    <property type="entry name" value="Actin_Cytoskeleton_Reg"/>
</dbReference>
<feature type="region of interest" description="Disordered" evidence="2">
    <location>
        <begin position="164"/>
        <end position="188"/>
    </location>
</feature>
<feature type="domain" description="PH" evidence="3">
    <location>
        <begin position="41"/>
        <end position="147"/>
    </location>
</feature>
<evidence type="ECO:0000313" key="4">
    <source>
        <dbReference type="EMBL" id="CAI9720382.1"/>
    </source>
</evidence>
<feature type="compositionally biased region" description="Acidic residues" evidence="2">
    <location>
        <begin position="271"/>
        <end position="283"/>
    </location>
</feature>
<accession>A0AA36F0X0</accession>
<feature type="compositionally biased region" description="Basic and acidic residues" evidence="2">
    <location>
        <begin position="352"/>
        <end position="364"/>
    </location>
</feature>
<reference evidence="4" key="1">
    <citation type="submission" date="2023-08" db="EMBL/GenBank/DDBJ databases">
        <authorList>
            <person name="Alioto T."/>
            <person name="Alioto T."/>
            <person name="Gomez Garrido J."/>
        </authorList>
    </citation>
    <scope>NUCLEOTIDE SEQUENCE</scope>
</reference>
<feature type="compositionally biased region" description="Acidic residues" evidence="2">
    <location>
        <begin position="1352"/>
        <end position="1364"/>
    </location>
</feature>
<feature type="compositionally biased region" description="Low complexity" evidence="2">
    <location>
        <begin position="603"/>
        <end position="619"/>
    </location>
</feature>
<keyword evidence="5" id="KW-1185">Reference proteome</keyword>
<feature type="coiled-coil region" evidence="1">
    <location>
        <begin position="2439"/>
        <end position="2494"/>
    </location>
</feature>
<dbReference type="InterPro" id="IPR001849">
    <property type="entry name" value="PH_domain"/>
</dbReference>
<dbReference type="SUPFAM" id="SSF50729">
    <property type="entry name" value="PH domain-like"/>
    <property type="match status" value="2"/>
</dbReference>
<dbReference type="PROSITE" id="PS50003">
    <property type="entry name" value="PH_DOMAIN"/>
    <property type="match status" value="2"/>
</dbReference>
<dbReference type="EMBL" id="OX597816">
    <property type="protein sequence ID" value="CAI9720382.1"/>
    <property type="molecule type" value="Genomic_DNA"/>
</dbReference>
<evidence type="ECO:0000256" key="2">
    <source>
        <dbReference type="SAM" id="MobiDB-lite"/>
    </source>
</evidence>
<dbReference type="InterPro" id="IPR011993">
    <property type="entry name" value="PH-like_dom_sf"/>
</dbReference>
<dbReference type="PANTHER" id="PTHR17271">
    <property type="entry name" value="PLECKSTRIN HOMOLOGY PH DOMAIN-CONTAINING PROTEIN"/>
    <property type="match status" value="1"/>
</dbReference>
<feature type="compositionally biased region" description="Polar residues" evidence="2">
    <location>
        <begin position="169"/>
        <end position="187"/>
    </location>
</feature>
<feature type="compositionally biased region" description="Basic and acidic residues" evidence="2">
    <location>
        <begin position="287"/>
        <end position="305"/>
    </location>
</feature>
<feature type="region of interest" description="Disordered" evidence="2">
    <location>
        <begin position="573"/>
        <end position="619"/>
    </location>
</feature>
<gene>
    <name evidence="4" type="ORF">OCTVUL_1B024134</name>
</gene>
<feature type="region of interest" description="Disordered" evidence="2">
    <location>
        <begin position="650"/>
        <end position="732"/>
    </location>
</feature>
<feature type="compositionally biased region" description="Polar residues" evidence="2">
    <location>
        <begin position="327"/>
        <end position="351"/>
    </location>
</feature>
<feature type="region of interest" description="Disordered" evidence="2">
    <location>
        <begin position="2494"/>
        <end position="2562"/>
    </location>
</feature>
<feature type="compositionally biased region" description="Low complexity" evidence="2">
    <location>
        <begin position="1365"/>
        <end position="1377"/>
    </location>
</feature>
<dbReference type="Pfam" id="PF00169">
    <property type="entry name" value="PH"/>
    <property type="match status" value="2"/>
</dbReference>
<name>A0AA36F0X0_OCTVU</name>
<feature type="compositionally biased region" description="Basic and acidic residues" evidence="2">
    <location>
        <begin position="2530"/>
        <end position="2540"/>
    </location>
</feature>
<feature type="compositionally biased region" description="Polar residues" evidence="2">
    <location>
        <begin position="573"/>
        <end position="594"/>
    </location>
</feature>
<proteinExistence type="predicted"/>
<evidence type="ECO:0000259" key="3">
    <source>
        <dbReference type="PROSITE" id="PS50003"/>
    </source>
</evidence>
<feature type="coiled-coil region" evidence="1">
    <location>
        <begin position="1226"/>
        <end position="1274"/>
    </location>
</feature>
<evidence type="ECO:0000313" key="5">
    <source>
        <dbReference type="Proteomes" id="UP001162480"/>
    </source>
</evidence>
<feature type="compositionally biased region" description="Polar residues" evidence="2">
    <location>
        <begin position="234"/>
        <end position="245"/>
    </location>
</feature>
<dbReference type="PANTHER" id="PTHR17271:SF1">
    <property type="entry name" value="PROTEIN OUTSPREAD"/>
    <property type="match status" value="1"/>
</dbReference>
<dbReference type="Proteomes" id="UP001162480">
    <property type="component" value="Chromosome 3"/>
</dbReference>
<organism evidence="4 5">
    <name type="scientific">Octopus vulgaris</name>
    <name type="common">Common octopus</name>
    <dbReference type="NCBI Taxonomy" id="6645"/>
    <lineage>
        <taxon>Eukaryota</taxon>
        <taxon>Metazoa</taxon>
        <taxon>Spiralia</taxon>
        <taxon>Lophotrochozoa</taxon>
        <taxon>Mollusca</taxon>
        <taxon>Cephalopoda</taxon>
        <taxon>Coleoidea</taxon>
        <taxon>Octopodiformes</taxon>
        <taxon>Octopoda</taxon>
        <taxon>Incirrata</taxon>
        <taxon>Octopodidae</taxon>
        <taxon>Octopus</taxon>
    </lineage>
</organism>
<dbReference type="GO" id="GO:0051015">
    <property type="term" value="F:actin filament binding"/>
    <property type="evidence" value="ECO:0007669"/>
    <property type="project" value="TreeGrafter"/>
</dbReference>
<sequence length="2591" mass="297786">MASKCRKFVPNIFNKSKCQNCFAAKDSHSAQALENNKASRRASIWGYLFIAPDLDFANPLDKTKRWQRRFFVLYDDGELTYSVDENPDTVPQGEIDMNKCVDVYDAENHTGHQLSLAVVIPEKTYYIKGTLKEEISRWFEILVVYPRSIKTTKRRIVTPVFRNDREGPQSLSSEDSVNTHGSQTGRQSGYVGLIRNARSFDRFDIDKLKTPNTYRGVRSLKHKNDKHYTEGLRKSNSLHDLSSSTEITPSNLEASKFLSRSGDNLNFIPTENDDDYDDDDDNAFEIKNSRDGDRSEDVSKSETKIPPKISKSNITYRYSSGDKPNHRSQLNSFEEKQVSSVQPRGSLNRSSSLREKSPENKEFTSRLSLAKSGQEISIDGPDMPQTGDNELFYNSRNNETDELKMAKSSEMNSVSKQKDMKPERKIEDMMYMKQGWLIKQGSTEKDWKKHWFVLDANSLRYFKDAKAEEKGFVDGKIDLSTCYSVEEANAPRNYGFCIKNQNGEYVLTAMTSGLRKNWMQAIKKSMDMINKKEHSKPVRRHHSDVNPSNVGRAFIIRDMSTNSCSNYFSPIDSSNSKASRDGFSQQNSLSSSDYHNIDYSLPSTNQKSGSSSSISNLSSNSSAWYTPIGRYVEGSDNALLSGDLHKKTLERQESKYTTKSPSARLKDKSRSKLPKLLSPPPETDQSGFSVDSAYSHDIDSGGSEEYEHSAGLDHNVSPFLDSPEEQPTDPLTSGDGMLVDLLETEVETLQKRLEHTAEELVQMHQNNIDLMSQLRTVYSEKDISNTTPDTNLSAPQGTSFLQVQTLRRQLKEARDDIQQHKAEIESLKSKLDMSVSKLTGTEKALSEALKELKQEKEHCTKISSEWTKRMKNVEAQLRETSQKLEKGREALQVKEKECKRLETEVKLNMQKLRDSEREVIKLKAVENEYRQAKEKLDNSNRELECLRKTVKEKDLHCRKLEDHLKEMKHEYQQEKRDMREMSMSQSLSSDISAILTEKNDIINQLEEKLIESHNKIEELTDEMQNEITKGSALKPHLDTALKDNMYLKQQLQSIEKTLMDLQKKMDTDEKEKVVLKKQVDDQQREGKMLLVKLEKECSQKSQLHDRNQNLEGMMQHLNNQLQNHRMNVDKLVLEALKEKDSIYKQKLSEISTSLTSGQSLVSMVNSILQQIMDTQKKDYSHVLASAISSAAELESCLCTAQSVIEDLPPLTGSDASSTAGKDSCNIDDIKQQLNQAKQENKNLLKELDDAYSEFNLLKVEEQTLRERVKQLEDDYSLKLKILSGKIEDLTSKLGSTVKHMETDSHQVSESSKDIESKLEELEKRILFVGDMMKSQHLHSRVLSRQLLRSMNEFEESDSSEDSDQSESSQELSDSFNSDSEDYEFSDPNMSSIQDMNNHISSTNKLHSLPSKYDKNSPNWQPSKKGSLVQRLQLCEETTLHLSEQLTKDKQEIPELPEKRTLDEVKLAFHNCMSQVMKKLVDVNEEVRAIESAATKQQTNKLTPRIKDKLCYMIRYIQHVQNLTKEEWHILGSLYLKKVTIEKQLKEKWEAIEKNSEDTSQKIVIYAEKLALQIVVLGELSHLLQNNYLSNRCPDPLWKEINEVNQLFLQLKEKVIKDLDDCSLDNDAQVLCNYVEMLAQKIIVEGHLMSSMRSQGPVVEPAEKTKDLSEIPCLAIEAISRTLSCEYMEHQFQYLGDQLEKFSGHFTAQVLLQGEMTFALINLKDQITQEMSKKPFDFFVEESKSAFVKLKDEKKLCQDLVCKYKDKKLHQIQEILKQSSGQQNMILEVSQVHRLLQGHIKQYEEMLDLSLPTSRKCQIIHQSLLNEQESFMKTMQSLLQGNHQGDASDKDYVDNIKAHLVELADVLVLNATIRGQLTYISELYENKFGSSSESHEERSVELSISDDERRWETLMKKLGGVLKTNAKLKEQTLRELLNQSNTTGNEQKVQEIKKLLDYVSSTENYFPNCLTNFSQQVIRESVFQAQMCYLMEKLKLEYSEELSQMKLSSNMSSAKDLQLRDSKQPSVDVQGMLKGFEEIIEHYHRDEKNVISALKREIDSLKFETQGVQEGCNECDWARKQIENLEVVFVKECQSVNDMHKNHVDSIRKEITSTCNKMSKIIKEKDQDRDVLVSEYEDRIAHLQDELDCMVDEREAELEQVKMDITTAVGAIQASEHQTEAQLRDQVNQLSRNMAVQKNYFNALVDEVKSKISDSKLLQKIEQFQENLQSSSNTEVVIPEDKIDGVINEADVSFTILGNFEHANEDVTTPPATQVDQQVANPTEDEQQIREKEDKEIKAALESMRKAYDDDLDREKNQFREALKTMYTEDYVNEIRSRHEFEASRLQEELKTLNLHYVSKCEDYKMLDERLTKSKQDQYEQIEKILNDNKHLESLLGGEIAELKELMKKRSPKGLPAGSSSLEEDLYEAQIMIRMKDADLQKLKSQVTTGEVKLQRITEEHKQMISQYLTSKKLYNVVQDENICLKAKLEKAMEEAKPDQSSLQRRQQPVRRVPSFHHRARSPSPSHYTSQRKEEHISRDSHKGRRYQYKDIRRSKSSPSLPFVFGSKQLLGEKSLLSNKESFSSTVSSSRR</sequence>
<feature type="coiled-coil region" evidence="1">
    <location>
        <begin position="739"/>
        <end position="766"/>
    </location>
</feature>
<keyword evidence="1" id="KW-0175">Coiled coil</keyword>
<dbReference type="GO" id="GO:0015629">
    <property type="term" value="C:actin cytoskeleton"/>
    <property type="evidence" value="ECO:0007669"/>
    <property type="project" value="TreeGrafter"/>
</dbReference>
<dbReference type="Gene3D" id="2.30.29.30">
    <property type="entry name" value="Pleckstrin-homology domain (PH domain)/Phosphotyrosine-binding domain (PTB)"/>
    <property type="match status" value="2"/>
</dbReference>
<feature type="region of interest" description="Disordered" evidence="2">
    <location>
        <begin position="1352"/>
        <end position="1424"/>
    </location>
</feature>
<feature type="region of interest" description="Disordered" evidence="2">
    <location>
        <begin position="266"/>
        <end position="385"/>
    </location>
</feature>
<feature type="region of interest" description="Disordered" evidence="2">
    <location>
        <begin position="216"/>
        <end position="245"/>
    </location>
</feature>
<feature type="coiled-coil region" evidence="1">
    <location>
        <begin position="2132"/>
        <end position="2159"/>
    </location>
</feature>
<evidence type="ECO:0000256" key="1">
    <source>
        <dbReference type="SAM" id="Coils"/>
    </source>
</evidence>
<feature type="compositionally biased region" description="Low complexity" evidence="2">
    <location>
        <begin position="2499"/>
        <end position="2512"/>
    </location>
</feature>
<feature type="domain" description="PH" evidence="3">
    <location>
        <begin position="430"/>
        <end position="527"/>
    </location>
</feature>